<dbReference type="NCBIfam" id="TIGR01760">
    <property type="entry name" value="tape_meas_TP901"/>
    <property type="match status" value="1"/>
</dbReference>
<comment type="caution">
    <text evidence="6">The sequence shown here is derived from an EMBL/GenBank/DDBJ whole genome shotgun (WGS) entry which is preliminary data.</text>
</comment>
<feature type="domain" description="Phage tail tape measure protein" evidence="5">
    <location>
        <begin position="95"/>
        <end position="293"/>
    </location>
</feature>
<gene>
    <name evidence="6" type="ORF">HCN83_06285</name>
</gene>
<dbReference type="EMBL" id="JAATHJ010000006">
    <property type="protein sequence ID" value="NJP37195.1"/>
    <property type="molecule type" value="Genomic_DNA"/>
</dbReference>
<dbReference type="PANTHER" id="PTHR37813">
    <property type="entry name" value="FELS-2 PROPHAGE PROTEIN"/>
    <property type="match status" value="1"/>
</dbReference>
<keyword evidence="4" id="KW-1133">Transmembrane helix</keyword>
<dbReference type="PANTHER" id="PTHR37813:SF1">
    <property type="entry name" value="FELS-2 PROPHAGE PROTEIN"/>
    <property type="match status" value="1"/>
</dbReference>
<evidence type="ECO:0000313" key="6">
    <source>
        <dbReference type="EMBL" id="NJP37195.1"/>
    </source>
</evidence>
<keyword evidence="4" id="KW-0472">Membrane</keyword>
<evidence type="ECO:0000256" key="1">
    <source>
        <dbReference type="ARBA" id="ARBA00022612"/>
    </source>
</evidence>
<keyword evidence="2" id="KW-0175">Coiled coil</keyword>
<keyword evidence="4" id="KW-0812">Transmembrane</keyword>
<evidence type="ECO:0000259" key="5">
    <source>
        <dbReference type="Pfam" id="PF10145"/>
    </source>
</evidence>
<proteinExistence type="predicted"/>
<dbReference type="AlphaFoldDB" id="A0A969TUC4"/>
<feature type="region of interest" description="Disordered" evidence="3">
    <location>
        <begin position="1"/>
        <end position="44"/>
    </location>
</feature>
<evidence type="ECO:0000313" key="7">
    <source>
        <dbReference type="Proteomes" id="UP000752012"/>
    </source>
</evidence>
<sequence>MRRTEHQLRSITREIQRQTNPMRQLGESMESAGRRMESVGRSMTSVGRRMTMRVTLPIVGLGAAALRAGMDFEQGMSKVEALTGATESQMAQLEEQARELGATTRFSATEAADAMSFLGMAGWETQEIMAGMPGLLDLAAAGALDLGRAADITSNIMSGFKIEAEESGRVSDVLAEAASNANTDVNQLGEAMSYLAPNANTLGMSLEESTAAVMAFSDAGIQGSRAGRVFGTSLTRLANPTADMETVMAQLNLSFFDAEGRMKPLPDLVAELENGMEGLDDQTRAAALSTLFGAQAQGHWAILLQEGSEALQDNTTQLEESEGAASDMAATMQDNAAGAVTEFKSAAEGAAIELSQHLLPRFTELVEMATDLVRGFGELSDEQQEQIIKWAAIAAAVGPATVVLGSFITATGTILRLFGTLLTVMTGAGGVAAAFGALVSPVGLAVGAVAAVAGGIYLYNRRAKDARTVNTELAESMIDSADTLEEITVRYDELARASGLTSEEFGRLLDLEDELKSQQDPDRVRDLQQEYDELAKKSGLTNDEIAEMVGLNNDIIEQSPYVEQSFTDRGNAVVEATDANYEYIDSLREIALEELQAERIIAMENEAELRRENREITEEIAAIEEKRNTLMEYNAMSESEILSLLDENQKKQQDINLSYEEREALQKEEGYLNTVLNGQVAEVLEGLRNQREELNEKLSLNEEELGQLQAIDDAIAGVLLKQIDVNMEGREGVSIADDNLGRMYSQLEELDKQIAKEGDKSGELNAQRDTLNEQIGQHEAILRQIDEETNLSSNLLSTQEQSERQLENNRSALDAIEHTLGDVQGAQGRVNETIGDGITGAETMNDRLGQNIDKDVNVSDNGDIADIDRRASRTVNKTVRIRETGGGRAQGAAGQNRPSYREGTDYHEGGRFVAGEQGWELGRLGNQLEVLTHGFYSRPAGYQVFTHGESKQIMNSLNRTPAYASGARPPGEAQRMISQMNGEASGAGRQEIILHSVINLDSKELGKLIARPVTEEQNRLKKWDRKVRG</sequence>
<feature type="compositionally biased region" description="Basic and acidic residues" evidence="3">
    <location>
        <begin position="1"/>
        <end position="16"/>
    </location>
</feature>
<evidence type="ECO:0000256" key="4">
    <source>
        <dbReference type="SAM" id="Phobius"/>
    </source>
</evidence>
<feature type="coiled-coil region" evidence="2">
    <location>
        <begin position="592"/>
        <end position="711"/>
    </location>
</feature>
<feature type="region of interest" description="Disordered" evidence="3">
    <location>
        <begin position="885"/>
        <end position="906"/>
    </location>
</feature>
<name>A0A969TUC4_9BACI</name>
<protein>
    <submittedName>
        <fullName evidence="6">Phage tail tape measure protein</fullName>
    </submittedName>
</protein>
<evidence type="ECO:0000256" key="3">
    <source>
        <dbReference type="SAM" id="MobiDB-lite"/>
    </source>
</evidence>
<feature type="transmembrane region" description="Helical" evidence="4">
    <location>
        <begin position="442"/>
        <end position="459"/>
    </location>
</feature>
<dbReference type="InterPro" id="IPR010090">
    <property type="entry name" value="Phage_tape_meas"/>
</dbReference>
<keyword evidence="7" id="KW-1185">Reference proteome</keyword>
<reference evidence="6 7" key="1">
    <citation type="submission" date="2020-03" db="EMBL/GenBank/DDBJ databases">
        <title>Assessment of the enzymatic potential of alkaline-tolerant lipase obtained from Bacillus luteus H11 (technogenic soil) for the bioremediation of saline soils contaminated with petroleum substances.</title>
        <authorList>
            <person name="Kalwasinska A."/>
        </authorList>
    </citation>
    <scope>NUCLEOTIDE SEQUENCE [LARGE SCALE GENOMIC DNA]</scope>
    <source>
        <strain evidence="6 7">H11</strain>
    </source>
</reference>
<keyword evidence="1" id="KW-1188">Viral release from host cell</keyword>
<accession>A0A969TUC4</accession>
<organism evidence="6 7">
    <name type="scientific">Alkalicoccus luteus</name>
    <dbReference type="NCBI Taxonomy" id="1237094"/>
    <lineage>
        <taxon>Bacteria</taxon>
        <taxon>Bacillati</taxon>
        <taxon>Bacillota</taxon>
        <taxon>Bacilli</taxon>
        <taxon>Bacillales</taxon>
        <taxon>Bacillaceae</taxon>
        <taxon>Alkalicoccus</taxon>
    </lineage>
</organism>
<evidence type="ECO:0000256" key="2">
    <source>
        <dbReference type="SAM" id="Coils"/>
    </source>
</evidence>
<feature type="coiled-coil region" evidence="2">
    <location>
        <begin position="747"/>
        <end position="788"/>
    </location>
</feature>
<dbReference type="Pfam" id="PF10145">
    <property type="entry name" value="PhageMin_Tail"/>
    <property type="match status" value="1"/>
</dbReference>
<feature type="transmembrane region" description="Helical" evidence="4">
    <location>
        <begin position="390"/>
        <end position="410"/>
    </location>
</feature>
<dbReference type="Proteomes" id="UP000752012">
    <property type="component" value="Unassembled WGS sequence"/>
</dbReference>